<dbReference type="Proteomes" id="UP000076927">
    <property type="component" value="Chromosome"/>
</dbReference>
<evidence type="ECO:0000256" key="3">
    <source>
        <dbReference type="ARBA" id="ARBA00022729"/>
    </source>
</evidence>
<evidence type="ECO:0000313" key="6">
    <source>
        <dbReference type="EMBL" id="ANE47230.1"/>
    </source>
</evidence>
<organism evidence="6 7">
    <name type="scientific">Paenibacillus swuensis</name>
    <dbReference type="NCBI Taxonomy" id="1178515"/>
    <lineage>
        <taxon>Bacteria</taxon>
        <taxon>Bacillati</taxon>
        <taxon>Bacillota</taxon>
        <taxon>Bacilli</taxon>
        <taxon>Bacillales</taxon>
        <taxon>Paenibacillaceae</taxon>
        <taxon>Paenibacillus</taxon>
    </lineage>
</organism>
<evidence type="ECO:0000259" key="5">
    <source>
        <dbReference type="Pfam" id="PF13229"/>
    </source>
</evidence>
<comment type="subcellular location">
    <subcellularLocation>
        <location evidence="1">Secreted</location>
    </subcellularLocation>
</comment>
<keyword evidence="7" id="KW-1185">Reference proteome</keyword>
<proteinExistence type="predicted"/>
<dbReference type="PANTHER" id="PTHR40088">
    <property type="entry name" value="PECTATE LYASE (EUROFUNG)"/>
    <property type="match status" value="1"/>
</dbReference>
<dbReference type="EMBL" id="CP011388">
    <property type="protein sequence ID" value="ANE47230.1"/>
    <property type="molecule type" value="Genomic_DNA"/>
</dbReference>
<dbReference type="SUPFAM" id="SSF51126">
    <property type="entry name" value="Pectin lyase-like"/>
    <property type="match status" value="1"/>
</dbReference>
<keyword evidence="2" id="KW-0964">Secreted</keyword>
<dbReference type="InterPro" id="IPR012334">
    <property type="entry name" value="Pectin_lyas_fold"/>
</dbReference>
<dbReference type="PATRIC" id="fig|1178515.4.peg.2854"/>
<dbReference type="InterPro" id="IPR052052">
    <property type="entry name" value="Polysaccharide_Lyase_9"/>
</dbReference>
<keyword evidence="3 4" id="KW-0732">Signal</keyword>
<dbReference type="KEGG" id="pswu:SY83_14215"/>
<feature type="chain" id="PRO_5008000855" description="Right handed beta helix domain-containing protein" evidence="4">
    <location>
        <begin position="38"/>
        <end position="586"/>
    </location>
</feature>
<gene>
    <name evidence="6" type="ORF">SY83_14215</name>
</gene>
<dbReference type="RefSeq" id="WP_068607563.1">
    <property type="nucleotide sequence ID" value="NZ_CP011388.1"/>
</dbReference>
<reference evidence="6 7" key="1">
    <citation type="submission" date="2015-01" db="EMBL/GenBank/DDBJ databases">
        <title>Paenibacillus swuensis/DY6/whole genome sequencing.</title>
        <authorList>
            <person name="Kim M.K."/>
            <person name="Srinivasan S."/>
            <person name="Lee J.-J."/>
        </authorList>
    </citation>
    <scope>NUCLEOTIDE SEQUENCE [LARGE SCALE GENOMIC DNA]</scope>
    <source>
        <strain evidence="6 7">DY6</strain>
    </source>
</reference>
<feature type="signal peptide" evidence="4">
    <location>
        <begin position="1"/>
        <end position="37"/>
    </location>
</feature>
<dbReference type="InterPro" id="IPR039448">
    <property type="entry name" value="Beta_helix"/>
</dbReference>
<feature type="domain" description="Right handed beta helix" evidence="5">
    <location>
        <begin position="302"/>
        <end position="391"/>
    </location>
</feature>
<dbReference type="PANTHER" id="PTHR40088:SF2">
    <property type="entry name" value="SECRETED SUGAR HYDROLASE"/>
    <property type="match status" value="1"/>
</dbReference>
<evidence type="ECO:0000256" key="4">
    <source>
        <dbReference type="SAM" id="SignalP"/>
    </source>
</evidence>
<dbReference type="InterPro" id="IPR008979">
    <property type="entry name" value="Galactose-bd-like_sf"/>
</dbReference>
<dbReference type="InterPro" id="IPR006626">
    <property type="entry name" value="PbH1"/>
</dbReference>
<dbReference type="STRING" id="1178515.SY83_14215"/>
<dbReference type="SUPFAM" id="SSF49785">
    <property type="entry name" value="Galactose-binding domain-like"/>
    <property type="match status" value="1"/>
</dbReference>
<accession>A0A172TJN2</accession>
<sequence>MKLHIQQRVQIRYICLILSFVIAFSMFTFTSVNPAHAAAKTYYVSASTGQDRSDYGTSTGQPFKTIQYAANLTNPGDTVYVMNGTYNEIDDQSVFAVKRSGSSDPNGYISYLAYPGHSPKLKVTDAWNHIVVSASYIRVEGFEIEGDNANLTLSDGEARYNHFVQNKPAGTINWSYVRKTQANGIFIKPEAGSTVYPHHVIIKNNIVHDVPGGGISTTDADYITIEDNKVYNTSWYNLYATSGISILTPRNTDTNTTSYKNIVRNNRVYNNKTLVKWEKTQDYSDGNGIIIDTTLKAPAYTGKTLVTNNVSYLNGGSGIHSYKSENVDIINNTAYNNSAQLDYGEIFALFSNNVNIYNNIMVARTGKKISQDYQNSNVNVNYNIYHNGNPAVSGANDIWGDPLFGNAATGDFSTLIGSRAIDTGTTQLAPTWDFNYNPRPRGAAPDRGAYENQNLIGNPSFEWTNLNSWTKDSNSAGITVQNTGSYSGTYKANFSTTAATKLSQTVTAPTTKTYTVTAYINTNIASNVTLGADVAGVNKGQQTVASGGYKKVTFTVSANAQQSIKVWISAPQTSGGWVAIDDISVQ</sequence>
<dbReference type="SMART" id="SM00710">
    <property type="entry name" value="PbH1"/>
    <property type="match status" value="6"/>
</dbReference>
<dbReference type="Gene3D" id="2.160.20.10">
    <property type="entry name" value="Single-stranded right-handed beta-helix, Pectin lyase-like"/>
    <property type="match status" value="1"/>
</dbReference>
<dbReference type="InterPro" id="IPR011050">
    <property type="entry name" value="Pectin_lyase_fold/virulence"/>
</dbReference>
<dbReference type="GO" id="GO:0016837">
    <property type="term" value="F:carbon-oxygen lyase activity, acting on polysaccharides"/>
    <property type="evidence" value="ECO:0007669"/>
    <property type="project" value="TreeGrafter"/>
</dbReference>
<dbReference type="AlphaFoldDB" id="A0A172TJN2"/>
<dbReference type="GO" id="GO:0005576">
    <property type="term" value="C:extracellular region"/>
    <property type="evidence" value="ECO:0007669"/>
    <property type="project" value="UniProtKB-SubCell"/>
</dbReference>
<evidence type="ECO:0000256" key="1">
    <source>
        <dbReference type="ARBA" id="ARBA00004613"/>
    </source>
</evidence>
<dbReference type="InterPro" id="IPR059226">
    <property type="entry name" value="Choice_anch_Q_dom"/>
</dbReference>
<evidence type="ECO:0000256" key="2">
    <source>
        <dbReference type="ARBA" id="ARBA00022525"/>
    </source>
</evidence>
<dbReference type="NCBIfam" id="NF041518">
    <property type="entry name" value="choice_anch_Q"/>
    <property type="match status" value="1"/>
</dbReference>
<name>A0A172TJN2_9BACL</name>
<evidence type="ECO:0000313" key="7">
    <source>
        <dbReference type="Proteomes" id="UP000076927"/>
    </source>
</evidence>
<protein>
    <recommendedName>
        <fullName evidence="5">Right handed beta helix domain-containing protein</fullName>
    </recommendedName>
</protein>
<dbReference type="Pfam" id="PF13229">
    <property type="entry name" value="Beta_helix"/>
    <property type="match status" value="1"/>
</dbReference>
<dbReference type="Gene3D" id="2.60.120.260">
    <property type="entry name" value="Galactose-binding domain-like"/>
    <property type="match status" value="1"/>
</dbReference>